<evidence type="ECO:0000313" key="1">
    <source>
        <dbReference type="EMBL" id="NEV67497.1"/>
    </source>
</evidence>
<accession>A0A0C1UPI7</accession>
<dbReference type="AlphaFoldDB" id="A0A0C1UPI7"/>
<reference evidence="1" key="3">
    <citation type="submission" date="2020-02" db="EMBL/GenBank/DDBJ databases">
        <authorList>
            <person name="Sarangi A.N."/>
            <person name="Ghosh S."/>
            <person name="Mukherjee M."/>
            <person name="Tripathy S."/>
        </authorList>
    </citation>
    <scope>NUCLEOTIDE SEQUENCE</scope>
    <source>
        <strain evidence="1">BDU141951</strain>
    </source>
</reference>
<sequence length="207" mass="23286">MMRLSGLIALLGLDLYCLVLLWCGVWPGRLGEAMFWTIILGMLALAVAVFFSVVGVIVWGWRAVTRSRRRARTIVPKPRAYPLKRVAIATAIFVVFTYVALSHHWPMRVAFGLSKPAFTARLADAPVTDQNFSEFPLNERLGVYYVTYYAADSGGSVYFQTGFHGFWAAPHGFAYQPNDQGSPFGHTGHFFAPVAKDWYLFRASHDW</sequence>
<dbReference type="EMBL" id="JTHE02000003">
    <property type="protein sequence ID" value="NEV67497.1"/>
    <property type="molecule type" value="Genomic_DNA"/>
</dbReference>
<gene>
    <name evidence="1" type="ORF">QQ91_010250</name>
</gene>
<reference evidence="1" key="1">
    <citation type="submission" date="2014-11" db="EMBL/GenBank/DDBJ databases">
        <authorList>
            <person name="Malar M.C."/>
            <person name="Sen D."/>
            <person name="Tripathy S."/>
        </authorList>
    </citation>
    <scope>NUCLEOTIDE SEQUENCE</scope>
    <source>
        <strain evidence="1">BDU141951</strain>
    </source>
</reference>
<organism evidence="1">
    <name type="scientific">Lyngbya confervoides BDU141951</name>
    <dbReference type="NCBI Taxonomy" id="1574623"/>
    <lineage>
        <taxon>Bacteria</taxon>
        <taxon>Bacillati</taxon>
        <taxon>Cyanobacteriota</taxon>
        <taxon>Cyanophyceae</taxon>
        <taxon>Oscillatoriophycideae</taxon>
        <taxon>Oscillatoriales</taxon>
        <taxon>Microcoleaceae</taxon>
        <taxon>Lyngbya</taxon>
    </lineage>
</organism>
<comment type="caution">
    <text evidence="1">The sequence shown here is derived from an EMBL/GenBank/DDBJ whole genome shotgun (WGS) entry which is preliminary data.</text>
</comment>
<name>A0A0C1UPI7_9CYAN</name>
<reference evidence="1" key="2">
    <citation type="journal article" date="2015" name="Genome Announc.">
        <title>Draft Genome Sequence of Filamentous Marine Cyanobacterium Lyngbya confervoides Strain BDU141951.</title>
        <authorList>
            <person name="Chandrababunaidu M.M."/>
            <person name="Sen D."/>
            <person name="Tripathy S."/>
        </authorList>
    </citation>
    <scope>NUCLEOTIDE SEQUENCE</scope>
    <source>
        <strain evidence="1">BDU141951</strain>
    </source>
</reference>
<proteinExistence type="predicted"/>
<protein>
    <submittedName>
        <fullName evidence="1">Uncharacterized protein</fullName>
    </submittedName>
</protein>